<organism evidence="1 2">
    <name type="scientific">Empedobacter stercoris</name>
    <dbReference type="NCBI Taxonomy" id="1628248"/>
    <lineage>
        <taxon>Bacteria</taxon>
        <taxon>Pseudomonadati</taxon>
        <taxon>Bacteroidota</taxon>
        <taxon>Flavobacteriia</taxon>
        <taxon>Flavobacteriales</taxon>
        <taxon>Weeksellaceae</taxon>
        <taxon>Empedobacter</taxon>
    </lineage>
</organism>
<evidence type="ECO:0000313" key="1">
    <source>
        <dbReference type="EMBL" id="NOJ76422.1"/>
    </source>
</evidence>
<comment type="caution">
    <text evidence="1">The sequence shown here is derived from an EMBL/GenBank/DDBJ whole genome shotgun (WGS) entry which is preliminary data.</text>
</comment>
<dbReference type="RefSeq" id="WP_171623711.1">
    <property type="nucleotide sequence ID" value="NZ_JABFOQ010000032.1"/>
</dbReference>
<dbReference type="EMBL" id="JABFOQ010000032">
    <property type="protein sequence ID" value="NOJ76422.1"/>
    <property type="molecule type" value="Genomic_DNA"/>
</dbReference>
<accession>A0ABX1WP91</accession>
<gene>
    <name evidence="1" type="ORF">HMH06_11370</name>
</gene>
<protein>
    <submittedName>
        <fullName evidence="1">Uncharacterized protein</fullName>
    </submittedName>
</protein>
<dbReference type="Proteomes" id="UP000580344">
    <property type="component" value="Unassembled WGS sequence"/>
</dbReference>
<evidence type="ECO:0000313" key="2">
    <source>
        <dbReference type="Proteomes" id="UP000580344"/>
    </source>
</evidence>
<keyword evidence="2" id="KW-1185">Reference proteome</keyword>
<proteinExistence type="predicted"/>
<name>A0ABX1WP91_9FLAO</name>
<reference evidence="1 2" key="1">
    <citation type="submission" date="2020-05" db="EMBL/GenBank/DDBJ databases">
        <title>Tigecycline resistant gene in Empedobacter stercoris.</title>
        <authorList>
            <person name="Chen Y."/>
            <person name="Cheng Y."/>
            <person name="Zhou K."/>
        </authorList>
    </citation>
    <scope>NUCLEOTIDE SEQUENCE [LARGE SCALE GENOMIC DNA]</scope>
    <source>
        <strain evidence="1 2">ES202</strain>
    </source>
</reference>
<sequence>MKLLKTIFIFLFTISIHAQIRFEQGYIIDNNNQRQDVLIKNIDWLNNPKSIEYKNDETSKIEIATINQIKEFGINNRSKYVKADVKIDRSSEELSNISNIQEPEFKEETLFLKVLIEGEASLYDYVDYNLKRFFYKKKQW</sequence>